<dbReference type="PRINTS" id="PR00138">
    <property type="entry name" value="MATRIXIN"/>
</dbReference>
<feature type="binding site" evidence="11">
    <location>
        <position position="263"/>
    </location>
    <ligand>
        <name>Zn(2+)</name>
        <dbReference type="ChEBI" id="CHEBI:29105"/>
        <label>2</label>
        <note>catalytic</note>
    </ligand>
</feature>
<evidence type="ECO:0000256" key="3">
    <source>
        <dbReference type="ARBA" id="ARBA00022723"/>
    </source>
</evidence>
<comment type="cofactor">
    <cofactor evidence="11">
        <name>Ca(2+)</name>
        <dbReference type="ChEBI" id="CHEBI:29108"/>
    </cofactor>
    <text evidence="11">Can bind about 5 Ca(2+) ions per subunit.</text>
</comment>
<evidence type="ECO:0000256" key="1">
    <source>
        <dbReference type="ARBA" id="ARBA00009614"/>
    </source>
</evidence>
<evidence type="ECO:0000256" key="5">
    <source>
        <dbReference type="ARBA" id="ARBA00022801"/>
    </source>
</evidence>
<dbReference type="PANTHER" id="PTHR10201">
    <property type="entry name" value="MATRIX METALLOPROTEINASE"/>
    <property type="match status" value="1"/>
</dbReference>
<keyword evidence="9" id="KW-0325">Glycoprotein</keyword>
<dbReference type="Pfam" id="PF01471">
    <property type="entry name" value="PG_binding_1"/>
    <property type="match status" value="1"/>
</dbReference>
<dbReference type="SMART" id="SM00235">
    <property type="entry name" value="ZnMc"/>
    <property type="match status" value="1"/>
</dbReference>
<gene>
    <name evidence="15" type="ORF">Taro_047031</name>
</gene>
<evidence type="ECO:0000256" key="13">
    <source>
        <dbReference type="SAM" id="SignalP"/>
    </source>
</evidence>
<comment type="cofactor">
    <cofactor evidence="11">
        <name>Zn(2+)</name>
        <dbReference type="ChEBI" id="CHEBI:29105"/>
    </cofactor>
    <text evidence="11">Binds 2 Zn(2+) ions per subunit.</text>
</comment>
<feature type="binding site" evidence="11">
    <location>
        <position position="234"/>
    </location>
    <ligand>
        <name>Ca(2+)</name>
        <dbReference type="ChEBI" id="CHEBI:29108"/>
        <label>3</label>
    </ligand>
</feature>
<feature type="binding site" evidence="11">
    <location>
        <position position="219"/>
    </location>
    <ligand>
        <name>Zn(2+)</name>
        <dbReference type="ChEBI" id="CHEBI:29105"/>
        <label>1</label>
    </ligand>
</feature>
<evidence type="ECO:0000313" key="15">
    <source>
        <dbReference type="EMBL" id="MQM14102.1"/>
    </source>
</evidence>
<dbReference type="GO" id="GO:0030198">
    <property type="term" value="P:extracellular matrix organization"/>
    <property type="evidence" value="ECO:0007669"/>
    <property type="project" value="TreeGrafter"/>
</dbReference>
<keyword evidence="4 13" id="KW-0732">Signal</keyword>
<feature type="chain" id="PRO_5032528287" description="Peptidase metallopeptidase domain-containing protein" evidence="13">
    <location>
        <begin position="23"/>
        <end position="306"/>
    </location>
</feature>
<dbReference type="GO" id="GO:0030574">
    <property type="term" value="P:collagen catabolic process"/>
    <property type="evidence" value="ECO:0007669"/>
    <property type="project" value="TreeGrafter"/>
</dbReference>
<dbReference type="AlphaFoldDB" id="A0A843WU44"/>
<feature type="active site" evidence="10">
    <location>
        <position position="260"/>
    </location>
</feature>
<dbReference type="FunFam" id="3.40.390.10:FF:000018">
    <property type="entry name" value="Metalloendoproteinase 1"/>
    <property type="match status" value="1"/>
</dbReference>
<keyword evidence="8" id="KW-0865">Zymogen</keyword>
<organism evidence="15 16">
    <name type="scientific">Colocasia esculenta</name>
    <name type="common">Wild taro</name>
    <name type="synonym">Arum esculentum</name>
    <dbReference type="NCBI Taxonomy" id="4460"/>
    <lineage>
        <taxon>Eukaryota</taxon>
        <taxon>Viridiplantae</taxon>
        <taxon>Streptophyta</taxon>
        <taxon>Embryophyta</taxon>
        <taxon>Tracheophyta</taxon>
        <taxon>Spermatophyta</taxon>
        <taxon>Magnoliopsida</taxon>
        <taxon>Liliopsida</taxon>
        <taxon>Araceae</taxon>
        <taxon>Aroideae</taxon>
        <taxon>Colocasieae</taxon>
        <taxon>Colocasia</taxon>
    </lineage>
</organism>
<comment type="similarity">
    <text evidence="1">Belongs to the peptidase M10A family. Matrix metalloproteinases (MMPs) subfamily.</text>
</comment>
<keyword evidence="11" id="KW-0106">Calcium</keyword>
<feature type="binding site" evidence="11">
    <location>
        <position position="229"/>
    </location>
    <ligand>
        <name>Zn(2+)</name>
        <dbReference type="ChEBI" id="CHEBI:29105"/>
        <label>1</label>
    </ligand>
</feature>
<keyword evidence="5" id="KW-0378">Hydrolase</keyword>
<dbReference type="InterPro" id="IPR021190">
    <property type="entry name" value="Pept_M10A"/>
</dbReference>
<evidence type="ECO:0000256" key="4">
    <source>
        <dbReference type="ARBA" id="ARBA00022729"/>
    </source>
</evidence>
<dbReference type="InterPro" id="IPR006026">
    <property type="entry name" value="Peptidase_Metallo"/>
</dbReference>
<feature type="binding site" evidence="11">
    <location>
        <position position="204"/>
    </location>
    <ligand>
        <name>Zn(2+)</name>
        <dbReference type="ChEBI" id="CHEBI:29105"/>
        <label>1</label>
    </ligand>
</feature>
<dbReference type="InterPro" id="IPR024079">
    <property type="entry name" value="MetalloPept_cat_dom_sf"/>
</dbReference>
<evidence type="ECO:0000313" key="16">
    <source>
        <dbReference type="Proteomes" id="UP000652761"/>
    </source>
</evidence>
<evidence type="ECO:0000256" key="7">
    <source>
        <dbReference type="ARBA" id="ARBA00023049"/>
    </source>
</evidence>
<feature type="binding site" evidence="11">
    <location>
        <position position="269"/>
    </location>
    <ligand>
        <name>Zn(2+)</name>
        <dbReference type="ChEBI" id="CHEBI:29105"/>
        <label>2</label>
        <note>catalytic</note>
    </ligand>
</feature>
<dbReference type="InterPro" id="IPR001818">
    <property type="entry name" value="Pept_M10_metallopeptidase"/>
</dbReference>
<dbReference type="InterPro" id="IPR002477">
    <property type="entry name" value="Peptidoglycan-bd-like"/>
</dbReference>
<feature type="binding site" evidence="11">
    <location>
        <position position="211"/>
    </location>
    <ligand>
        <name>Ca(2+)</name>
        <dbReference type="ChEBI" id="CHEBI:29108"/>
        <label>3</label>
    </ligand>
</feature>
<dbReference type="CDD" id="cd04278">
    <property type="entry name" value="ZnMc_MMP"/>
    <property type="match status" value="1"/>
</dbReference>
<dbReference type="PANTHER" id="PTHR10201:SF272">
    <property type="entry name" value="METALLOENDOPROTEINASE 5-MMP"/>
    <property type="match status" value="1"/>
</dbReference>
<evidence type="ECO:0000256" key="10">
    <source>
        <dbReference type="PIRSR" id="PIRSR621190-1"/>
    </source>
</evidence>
<feature type="binding site" evidence="11">
    <location>
        <position position="212"/>
    </location>
    <ligand>
        <name>Ca(2+)</name>
        <dbReference type="ChEBI" id="CHEBI:29108"/>
        <label>3</label>
    </ligand>
</feature>
<keyword evidence="16" id="KW-1185">Reference proteome</keyword>
<protein>
    <recommendedName>
        <fullName evidence="14">Peptidase metallopeptidase domain-containing protein</fullName>
    </recommendedName>
</protein>
<feature type="domain" description="Peptidase metallopeptidase" evidence="14">
    <location>
        <begin position="140"/>
        <end position="304"/>
    </location>
</feature>
<dbReference type="InterPro" id="IPR036365">
    <property type="entry name" value="PGBD-like_sf"/>
</dbReference>
<feature type="binding site" description="in inhibited form" evidence="11">
    <location>
        <position position="111"/>
    </location>
    <ligand>
        <name>Zn(2+)</name>
        <dbReference type="ChEBI" id="CHEBI:29105"/>
        <label>2</label>
        <note>catalytic</note>
    </ligand>
</feature>
<dbReference type="Pfam" id="PF00413">
    <property type="entry name" value="Peptidase_M10"/>
    <property type="match status" value="1"/>
</dbReference>
<dbReference type="SUPFAM" id="SSF47090">
    <property type="entry name" value="PGBD-like"/>
    <property type="match status" value="1"/>
</dbReference>
<dbReference type="GO" id="GO:0008270">
    <property type="term" value="F:zinc ion binding"/>
    <property type="evidence" value="ECO:0007669"/>
    <property type="project" value="InterPro"/>
</dbReference>
<feature type="binding site" evidence="11">
    <location>
        <position position="277"/>
    </location>
    <ligand>
        <name>Zn(2+)</name>
        <dbReference type="ChEBI" id="CHEBI:29105"/>
        <label>2</label>
        <note>catalytic</note>
    </ligand>
</feature>
<keyword evidence="2" id="KW-0645">Protease</keyword>
<dbReference type="Gene3D" id="3.40.390.10">
    <property type="entry name" value="Collagenase (Catalytic Domain)"/>
    <property type="match status" value="1"/>
</dbReference>
<evidence type="ECO:0000256" key="8">
    <source>
        <dbReference type="ARBA" id="ARBA00023145"/>
    </source>
</evidence>
<accession>A0A843WU44</accession>
<name>A0A843WU44_COLES</name>
<evidence type="ECO:0000259" key="14">
    <source>
        <dbReference type="SMART" id="SM00235"/>
    </source>
</evidence>
<sequence>MALLSPSMSSLVFLVISSVAWSHPTNYHHHHPWESFQNLSGCRLGDHRAGLVHLKRYFHRFGYLPGSPTNFTDDFDHELESALVAYQQNFHLAATGTADASTLSFISKPRCGVADVGVINGTASRPARGRNLYSYFPGNPPPMWPPSKRQLTYAFTNAGLSSDVRAVFARSFARWSSVTTFSFSEADSGSPDITISFARGNHGDGDARAFDGMGGVLAHAFRPTIGLLHVDADEEWVVQGDVTKASSENAMDLESVIVHEIGHILGLRHSDVREAIMYPYISARTRKVELANDDIWGIQNLYGGKI</sequence>
<evidence type="ECO:0000256" key="12">
    <source>
        <dbReference type="PIRSR" id="PIRSR621190-5"/>
    </source>
</evidence>
<keyword evidence="3 11" id="KW-0479">Metal-binding</keyword>
<feature type="short sequence motif" description="Cysteine switch" evidence="12">
    <location>
        <begin position="109"/>
        <end position="116"/>
    </location>
</feature>
<dbReference type="InterPro" id="IPR033739">
    <property type="entry name" value="M10A_MMP"/>
</dbReference>
<feature type="binding site" evidence="11">
    <location>
        <position position="231"/>
    </location>
    <ligand>
        <name>Ca(2+)</name>
        <dbReference type="ChEBI" id="CHEBI:29108"/>
        <label>3</label>
    </ligand>
</feature>
<feature type="binding site" evidence="11">
    <location>
        <position position="234"/>
    </location>
    <ligand>
        <name>Ca(2+)</name>
        <dbReference type="ChEBI" id="CHEBI:29108"/>
        <label>1</label>
    </ligand>
</feature>
<dbReference type="EMBL" id="NMUH01005959">
    <property type="protein sequence ID" value="MQM14102.1"/>
    <property type="molecule type" value="Genomic_DNA"/>
</dbReference>
<feature type="binding site" evidence="11">
    <location>
        <position position="202"/>
    </location>
    <ligand>
        <name>Zn(2+)</name>
        <dbReference type="ChEBI" id="CHEBI:29105"/>
        <label>1</label>
    </ligand>
</feature>
<reference evidence="15" key="1">
    <citation type="submission" date="2017-07" db="EMBL/GenBank/DDBJ databases">
        <title>Taro Niue Genome Assembly and Annotation.</title>
        <authorList>
            <person name="Atibalentja N."/>
            <person name="Keating K."/>
            <person name="Fields C.J."/>
        </authorList>
    </citation>
    <scope>NUCLEOTIDE SEQUENCE</scope>
    <source>
        <strain evidence="15">Niue_2</strain>
        <tissue evidence="15">Leaf</tissue>
    </source>
</reference>
<dbReference type="GO" id="GO:0031012">
    <property type="term" value="C:extracellular matrix"/>
    <property type="evidence" value="ECO:0007669"/>
    <property type="project" value="InterPro"/>
</dbReference>
<feature type="binding site" evidence="11">
    <location>
        <position position="192"/>
    </location>
    <ligand>
        <name>Ca(2+)</name>
        <dbReference type="ChEBI" id="CHEBI:29108"/>
        <label>2</label>
    </ligand>
</feature>
<evidence type="ECO:0000256" key="6">
    <source>
        <dbReference type="ARBA" id="ARBA00022833"/>
    </source>
</evidence>
<evidence type="ECO:0000256" key="9">
    <source>
        <dbReference type="ARBA" id="ARBA00023180"/>
    </source>
</evidence>
<dbReference type="GO" id="GO:0006508">
    <property type="term" value="P:proteolysis"/>
    <property type="evidence" value="ECO:0007669"/>
    <property type="project" value="UniProtKB-KW"/>
</dbReference>
<evidence type="ECO:0000256" key="2">
    <source>
        <dbReference type="ARBA" id="ARBA00022670"/>
    </source>
</evidence>
<feature type="signal peptide" evidence="13">
    <location>
        <begin position="1"/>
        <end position="22"/>
    </location>
</feature>
<proteinExistence type="inferred from homology"/>
<evidence type="ECO:0000256" key="11">
    <source>
        <dbReference type="PIRSR" id="PIRSR621190-2"/>
    </source>
</evidence>
<dbReference type="OrthoDB" id="406838at2759"/>
<dbReference type="GO" id="GO:0004222">
    <property type="term" value="F:metalloendopeptidase activity"/>
    <property type="evidence" value="ECO:0007669"/>
    <property type="project" value="InterPro"/>
</dbReference>
<comment type="caution">
    <text evidence="15">The sequence shown here is derived from an EMBL/GenBank/DDBJ whole genome shotgun (WGS) entry which is preliminary data.</text>
</comment>
<dbReference type="Proteomes" id="UP000652761">
    <property type="component" value="Unassembled WGS sequence"/>
</dbReference>
<keyword evidence="6 11" id="KW-0862">Zinc</keyword>
<feature type="binding site" evidence="11">
    <location>
        <position position="259"/>
    </location>
    <ligand>
        <name>Zn(2+)</name>
        <dbReference type="ChEBI" id="CHEBI:29105"/>
        <label>2</label>
        <note>catalytic</note>
    </ligand>
</feature>
<dbReference type="SUPFAM" id="SSF55486">
    <property type="entry name" value="Metalloproteases ('zincins'), catalytic domain"/>
    <property type="match status" value="1"/>
</dbReference>
<keyword evidence="7" id="KW-0482">Metalloprotease</keyword>